<dbReference type="STRING" id="930991.A0A0D0CED2"/>
<keyword evidence="12" id="KW-1185">Reference proteome</keyword>
<keyword evidence="5" id="KW-0294">Fucose metabolism</keyword>
<evidence type="ECO:0000256" key="6">
    <source>
        <dbReference type="ARBA" id="ARBA00023277"/>
    </source>
</evidence>
<evidence type="ECO:0000256" key="3">
    <source>
        <dbReference type="ARBA" id="ARBA00022679"/>
    </source>
</evidence>
<dbReference type="GO" id="GO:0046922">
    <property type="term" value="F:peptide-O-fucosyltransferase activity"/>
    <property type="evidence" value="ECO:0007669"/>
    <property type="project" value="InterPro"/>
</dbReference>
<dbReference type="GO" id="GO:0005783">
    <property type="term" value="C:endoplasmic reticulum"/>
    <property type="evidence" value="ECO:0007669"/>
    <property type="project" value="UniProtKB-SubCell"/>
</dbReference>
<dbReference type="AlphaFoldDB" id="A0A0D0CED2"/>
<organism evidence="11 12">
    <name type="scientific">Paxillus rubicundulus Ve08.2h10</name>
    <dbReference type="NCBI Taxonomy" id="930991"/>
    <lineage>
        <taxon>Eukaryota</taxon>
        <taxon>Fungi</taxon>
        <taxon>Dikarya</taxon>
        <taxon>Basidiomycota</taxon>
        <taxon>Agaricomycotina</taxon>
        <taxon>Agaricomycetes</taxon>
        <taxon>Agaricomycetidae</taxon>
        <taxon>Boletales</taxon>
        <taxon>Paxilineae</taxon>
        <taxon>Paxillaceae</taxon>
        <taxon>Paxillus</taxon>
    </lineage>
</organism>
<proteinExistence type="inferred from homology"/>
<accession>A0A0D0CED2</accession>
<keyword evidence="10" id="KW-0812">Transmembrane</keyword>
<dbReference type="GO" id="GO:0006004">
    <property type="term" value="P:fucose metabolic process"/>
    <property type="evidence" value="ECO:0007669"/>
    <property type="project" value="UniProtKB-KW"/>
</dbReference>
<protein>
    <recommendedName>
        <fullName evidence="8">GDP-fucose protein O-fucosyltransferase 2</fullName>
    </recommendedName>
</protein>
<evidence type="ECO:0000256" key="10">
    <source>
        <dbReference type="SAM" id="Phobius"/>
    </source>
</evidence>
<evidence type="ECO:0000256" key="2">
    <source>
        <dbReference type="ARBA" id="ARBA00004922"/>
    </source>
</evidence>
<evidence type="ECO:0000256" key="8">
    <source>
        <dbReference type="ARBA" id="ARBA00026232"/>
    </source>
</evidence>
<keyword evidence="10" id="KW-0472">Membrane</keyword>
<keyword evidence="3" id="KW-0808">Transferase</keyword>
<sequence>MRLWHPSARYTPLLPSPDGSPHPAPVKYALVNRRFCCHILVASSIIITIVLVGALRIFGLALSFVSRPPDIASLESTTGDATPWIPSNTSNPTDVRPPGNAPPPPSATHEQVIDSSKEYLPMDEIRAMVSQTRGFYARDYSLGLGWNNVRYIIEASVLQARLLNRTLILPSFVYARTCAYDISVCADEAPMVNKGDAIGWDSWRDLPLDQQMGWRIPISMMLNITQLRRFQPVITTAEYLQYAGLPATVETTSGYWDRSAYHQSRDPLGIHNDPTEGKLTLFVIENSWYDPAGVTRVDTLPEGMKQRGGWTTGNTSAIQPGRWEIADNDEARLLFKSLLPDKNVVEWDEACSAVRQLASRMPEMISPPDFDNNTFIEEILNQNGWEVLYTFQGAAGMDFVKHVVMPIRQVALRTSIRGFVEDYANIDADVVLLAGETHLYRHPGQMLLTSQPTQELFQRLVLHHVVPLDKVYDLARKLDFRISAMNNGRQWMASHLRRGDFVSTGWVWGNSHEGHLERVKQHLDEGRKLLQSKRPYTMYSVPDITPDTSIPHREPPQERDRFFIATDESDPVKLRYFSDNGAIMLRDLVTFEDRHEFGWGILFSDIIGLVEQATLARASYFYGSAMSSFTGGVFNMRAVLGAEKNTALAD</sequence>
<gene>
    <name evidence="11" type="ORF">PAXRUDRAFT_36000</name>
</gene>
<keyword evidence="4" id="KW-0256">Endoplasmic reticulum</keyword>
<dbReference type="PANTHER" id="PTHR13398">
    <property type="entry name" value="GDP-FUCOSE PROTEIN O-FUCOSYLTRANSFERASE 2"/>
    <property type="match status" value="1"/>
</dbReference>
<reference evidence="11 12" key="1">
    <citation type="submission" date="2014-04" db="EMBL/GenBank/DDBJ databases">
        <authorList>
            <consortium name="DOE Joint Genome Institute"/>
            <person name="Kuo A."/>
            <person name="Kohler A."/>
            <person name="Jargeat P."/>
            <person name="Nagy L.G."/>
            <person name="Floudas D."/>
            <person name="Copeland A."/>
            <person name="Barry K.W."/>
            <person name="Cichocki N."/>
            <person name="Veneault-Fourrey C."/>
            <person name="LaButti K."/>
            <person name="Lindquist E.A."/>
            <person name="Lipzen A."/>
            <person name="Lundell T."/>
            <person name="Morin E."/>
            <person name="Murat C."/>
            <person name="Sun H."/>
            <person name="Tunlid A."/>
            <person name="Henrissat B."/>
            <person name="Grigoriev I.V."/>
            <person name="Hibbett D.S."/>
            <person name="Martin F."/>
            <person name="Nordberg H.P."/>
            <person name="Cantor M.N."/>
            <person name="Hua S.X."/>
        </authorList>
    </citation>
    <scope>NUCLEOTIDE SEQUENCE [LARGE SCALE GENOMIC DNA]</scope>
    <source>
        <strain evidence="11 12">Ve08.2h10</strain>
    </source>
</reference>
<keyword evidence="10" id="KW-1133">Transmembrane helix</keyword>
<evidence type="ECO:0000313" key="11">
    <source>
        <dbReference type="EMBL" id="KIK81047.1"/>
    </source>
</evidence>
<dbReference type="EMBL" id="KN825877">
    <property type="protein sequence ID" value="KIK81047.1"/>
    <property type="molecule type" value="Genomic_DNA"/>
</dbReference>
<comment type="pathway">
    <text evidence="2">Protein modification; protein glycosylation.</text>
</comment>
<feature type="region of interest" description="Disordered" evidence="9">
    <location>
        <begin position="76"/>
        <end position="110"/>
    </location>
</feature>
<evidence type="ECO:0000313" key="12">
    <source>
        <dbReference type="Proteomes" id="UP000054538"/>
    </source>
</evidence>
<dbReference type="CDD" id="cd11296">
    <property type="entry name" value="O-FucT_like"/>
    <property type="match status" value="1"/>
</dbReference>
<keyword evidence="6" id="KW-0119">Carbohydrate metabolism</keyword>
<comment type="subcellular location">
    <subcellularLocation>
        <location evidence="1">Endoplasmic reticulum</location>
    </subcellularLocation>
</comment>
<feature type="transmembrane region" description="Helical" evidence="10">
    <location>
        <begin position="35"/>
        <end position="58"/>
    </location>
</feature>
<dbReference type="Gene3D" id="3.40.50.11350">
    <property type="match status" value="1"/>
</dbReference>
<evidence type="ECO:0000256" key="7">
    <source>
        <dbReference type="ARBA" id="ARBA00025803"/>
    </source>
</evidence>
<evidence type="ECO:0000256" key="5">
    <source>
        <dbReference type="ARBA" id="ARBA00023253"/>
    </source>
</evidence>
<dbReference type="InParanoid" id="A0A0D0CED2"/>
<evidence type="ECO:0000256" key="1">
    <source>
        <dbReference type="ARBA" id="ARBA00004240"/>
    </source>
</evidence>
<dbReference type="InterPro" id="IPR019378">
    <property type="entry name" value="GDP-Fuc_O-FucTrfase"/>
</dbReference>
<feature type="compositionally biased region" description="Polar residues" evidence="9">
    <location>
        <begin position="76"/>
        <end position="93"/>
    </location>
</feature>
<name>A0A0D0CED2_9AGAM</name>
<dbReference type="HOGENOM" id="CLU_026393_1_0_1"/>
<dbReference type="InterPro" id="IPR045130">
    <property type="entry name" value="OFUT2-like"/>
</dbReference>
<evidence type="ECO:0000256" key="4">
    <source>
        <dbReference type="ARBA" id="ARBA00022824"/>
    </source>
</evidence>
<dbReference type="Proteomes" id="UP000054538">
    <property type="component" value="Unassembled WGS sequence"/>
</dbReference>
<dbReference type="OrthoDB" id="3345970at2759"/>
<dbReference type="PANTHER" id="PTHR13398:SF0">
    <property type="entry name" value="GDP-FUCOSE PROTEIN O-FUCOSYLTRANSFERASE 2"/>
    <property type="match status" value="1"/>
</dbReference>
<evidence type="ECO:0000256" key="9">
    <source>
        <dbReference type="SAM" id="MobiDB-lite"/>
    </source>
</evidence>
<reference evidence="12" key="2">
    <citation type="submission" date="2015-01" db="EMBL/GenBank/DDBJ databases">
        <title>Evolutionary Origins and Diversification of the Mycorrhizal Mutualists.</title>
        <authorList>
            <consortium name="DOE Joint Genome Institute"/>
            <consortium name="Mycorrhizal Genomics Consortium"/>
            <person name="Kohler A."/>
            <person name="Kuo A."/>
            <person name="Nagy L.G."/>
            <person name="Floudas D."/>
            <person name="Copeland A."/>
            <person name="Barry K.W."/>
            <person name="Cichocki N."/>
            <person name="Veneault-Fourrey C."/>
            <person name="LaButti K."/>
            <person name="Lindquist E.A."/>
            <person name="Lipzen A."/>
            <person name="Lundell T."/>
            <person name="Morin E."/>
            <person name="Murat C."/>
            <person name="Riley R."/>
            <person name="Ohm R."/>
            <person name="Sun H."/>
            <person name="Tunlid A."/>
            <person name="Henrissat B."/>
            <person name="Grigoriev I.V."/>
            <person name="Hibbett D.S."/>
            <person name="Martin F."/>
        </authorList>
    </citation>
    <scope>NUCLEOTIDE SEQUENCE [LARGE SCALE GENOMIC DNA]</scope>
    <source>
        <strain evidence="12">Ve08.2h10</strain>
    </source>
</reference>
<dbReference type="Pfam" id="PF10250">
    <property type="entry name" value="O-FucT"/>
    <property type="match status" value="1"/>
</dbReference>
<comment type="similarity">
    <text evidence="7">Belongs to the glycosyltransferase 68 family.</text>
</comment>